<feature type="region of interest" description="Disordered" evidence="1">
    <location>
        <begin position="505"/>
        <end position="536"/>
    </location>
</feature>
<feature type="region of interest" description="Disordered" evidence="1">
    <location>
        <begin position="63"/>
        <end position="116"/>
    </location>
</feature>
<reference evidence="3" key="1">
    <citation type="submission" date="2017-08" db="EMBL/GenBank/DDBJ databases">
        <title>A dynamic microbial community with high functional redundancy inhabits the cold, oxic subseafloor aquifer.</title>
        <authorList>
            <person name="Tully B.J."/>
            <person name="Wheat C.G."/>
            <person name="Glazer B.T."/>
            <person name="Huber J.A."/>
        </authorList>
    </citation>
    <scope>NUCLEOTIDE SEQUENCE [LARGE SCALE GENOMIC DNA]</scope>
</reference>
<organism evidence="2 3">
    <name type="scientific">Aerophobetes bacterium</name>
    <dbReference type="NCBI Taxonomy" id="2030807"/>
    <lineage>
        <taxon>Bacteria</taxon>
        <taxon>Candidatus Aerophobota</taxon>
    </lineage>
</organism>
<dbReference type="AlphaFoldDB" id="A0A2A4X0W3"/>
<dbReference type="Proteomes" id="UP000218775">
    <property type="component" value="Unassembled WGS sequence"/>
</dbReference>
<gene>
    <name evidence="2" type="ORF">COB21_05385</name>
</gene>
<sequence>MSFITRLMGGWAKQPEQPTTAAPTTTDNSNNAATTATTSVVAGDAIAAANTAANDFPPADPLVAAPIVNDNDNNSRASEAEDNDNNLRASEDSDGSSSTSTDAAEENAATPEVELRGQKILRKLHQNSKRIPTIFARFFSSSSNAAGPGERMVAFTKSAIISGSLFVATNKVQGRAKTPLQAMAALTAVWAGARFVKIIFAPPIMKEITVAKTLDYTKLTERLQSCLDLQGELQDVSKSLDQGADERDCEPFNAKRDELLAAIANLLSMQGNSALQITNPKECLKTPADTRNFLIELSQTMLAALKNGSDIREVLKDRQEARTITTEKCNTDLKDMEKALTEVKQLTSEEAQVKVLEAFVKALKKPAPAPKQHVPSYFHARYLAPLWAKPASVEQPRPAVPVWTYPSIGGIVKQLQALMPKAAPADQQLTLNDKGKLVDAQGRVFNVDINAANKAPVTKITLGDDGRHYDQLGRLVNVRTNGSQNPHRREQQQYPHNYTPLNRWHSGNDGFDSDGTPHPMHFGEFRGAEAASQHTQ</sequence>
<evidence type="ECO:0000313" key="3">
    <source>
        <dbReference type="Proteomes" id="UP000218775"/>
    </source>
</evidence>
<feature type="compositionally biased region" description="Low complexity" evidence="1">
    <location>
        <begin position="95"/>
        <end position="110"/>
    </location>
</feature>
<dbReference type="EMBL" id="NVUK01000042">
    <property type="protein sequence ID" value="PCI75699.1"/>
    <property type="molecule type" value="Genomic_DNA"/>
</dbReference>
<name>A0A2A4X0W3_UNCAE</name>
<proteinExistence type="predicted"/>
<evidence type="ECO:0000313" key="2">
    <source>
        <dbReference type="EMBL" id="PCI75699.1"/>
    </source>
</evidence>
<protein>
    <submittedName>
        <fullName evidence="2">Uncharacterized protein</fullName>
    </submittedName>
</protein>
<evidence type="ECO:0000256" key="1">
    <source>
        <dbReference type="SAM" id="MobiDB-lite"/>
    </source>
</evidence>
<feature type="region of interest" description="Disordered" evidence="1">
    <location>
        <begin position="1"/>
        <end position="35"/>
    </location>
</feature>
<comment type="caution">
    <text evidence="2">The sequence shown here is derived from an EMBL/GenBank/DDBJ whole genome shotgun (WGS) entry which is preliminary data.</text>
</comment>
<feature type="compositionally biased region" description="Low complexity" evidence="1">
    <location>
        <begin position="18"/>
        <end position="35"/>
    </location>
</feature>
<accession>A0A2A4X0W3</accession>